<protein>
    <submittedName>
        <fullName evidence="2">Uncharacterized protein</fullName>
    </submittedName>
</protein>
<feature type="region of interest" description="Disordered" evidence="1">
    <location>
        <begin position="1"/>
        <end position="53"/>
    </location>
</feature>
<name>I0L1Y5_9ACTN</name>
<dbReference type="STRING" id="1150864.MILUP08_42763"/>
<dbReference type="AlphaFoldDB" id="I0L1Y5"/>
<comment type="caution">
    <text evidence="2">The sequence shown here is derived from an EMBL/GenBank/DDBJ whole genome shotgun (WGS) entry which is preliminary data.</text>
</comment>
<proteinExistence type="predicted"/>
<reference evidence="3" key="1">
    <citation type="journal article" date="2012" name="J. Bacteriol.">
        <title>Genome Sequence of Micromonospora lupini Lupac 08, Isolated from Root Nodules of Lupinus angustifolius.</title>
        <authorList>
            <person name="Alonso-Vega P."/>
            <person name="Normand P."/>
            <person name="Bacigalupe R."/>
            <person name="Pujic P."/>
            <person name="Lajus A."/>
            <person name="Vallenet D."/>
            <person name="Carro L."/>
            <person name="Coll P."/>
            <person name="Trujillo M.E."/>
        </authorList>
    </citation>
    <scope>NUCLEOTIDE SEQUENCE [LARGE SCALE GENOMIC DNA]</scope>
    <source>
        <strain evidence="3">Lupac 08</strain>
    </source>
</reference>
<organism evidence="2 3">
    <name type="scientific">Micromonospora lupini str. Lupac 08</name>
    <dbReference type="NCBI Taxonomy" id="1150864"/>
    <lineage>
        <taxon>Bacteria</taxon>
        <taxon>Bacillati</taxon>
        <taxon>Actinomycetota</taxon>
        <taxon>Actinomycetes</taxon>
        <taxon>Micromonosporales</taxon>
        <taxon>Micromonosporaceae</taxon>
        <taxon>Micromonospora</taxon>
    </lineage>
</organism>
<keyword evidence="3" id="KW-1185">Reference proteome</keyword>
<feature type="compositionally biased region" description="Low complexity" evidence="1">
    <location>
        <begin position="17"/>
        <end position="45"/>
    </location>
</feature>
<evidence type="ECO:0000313" key="2">
    <source>
        <dbReference type="EMBL" id="CCH17832.1"/>
    </source>
</evidence>
<sequence>MPPPCWPSATGRPVPVAPSWLRSSRPPSTPTPTTWPRSRASTSPRDASRLKKATRSMTFLQNGPERTRPSACREHAFTRARRTNQSLSISLSIASGGTSWTGPQGTREVGAQAEFGAALPGSVATTPLLGWLILQATWANVLEHAAGPPDYWGSRGRRFESGRPDRLTWEDEDLLR</sequence>
<gene>
    <name evidence="2" type="ORF">MILUP08_42763</name>
</gene>
<accession>I0L1Y5</accession>
<evidence type="ECO:0000256" key="1">
    <source>
        <dbReference type="SAM" id="MobiDB-lite"/>
    </source>
</evidence>
<evidence type="ECO:0000313" key="3">
    <source>
        <dbReference type="Proteomes" id="UP000003448"/>
    </source>
</evidence>
<dbReference type="EMBL" id="CAIE01000022">
    <property type="protein sequence ID" value="CCH17832.1"/>
    <property type="molecule type" value="Genomic_DNA"/>
</dbReference>
<dbReference type="Proteomes" id="UP000003448">
    <property type="component" value="Unassembled WGS sequence"/>
</dbReference>